<dbReference type="Proteomes" id="UP000789833">
    <property type="component" value="Unassembled WGS sequence"/>
</dbReference>
<protein>
    <recommendedName>
        <fullName evidence="1">DUF4179 domain-containing protein</fullName>
    </recommendedName>
</protein>
<dbReference type="InterPro" id="IPR025436">
    <property type="entry name" value="DUF4179"/>
</dbReference>
<keyword evidence="3" id="KW-1185">Reference proteome</keyword>
<dbReference type="Pfam" id="PF13786">
    <property type="entry name" value="DUF4179"/>
    <property type="match status" value="1"/>
</dbReference>
<dbReference type="Gene3D" id="2.60.40.1630">
    <property type="entry name" value="bacillus anthracis domain"/>
    <property type="match status" value="1"/>
</dbReference>
<evidence type="ECO:0000259" key="1">
    <source>
        <dbReference type="Pfam" id="PF13786"/>
    </source>
</evidence>
<feature type="domain" description="DUF4179" evidence="1">
    <location>
        <begin position="1"/>
        <end position="67"/>
    </location>
</feature>
<proteinExistence type="predicted"/>
<organism evidence="2 3">
    <name type="scientific">Sutcliffiella rhizosphaerae</name>
    <dbReference type="NCBI Taxonomy" id="2880967"/>
    <lineage>
        <taxon>Bacteria</taxon>
        <taxon>Bacillati</taxon>
        <taxon>Bacillota</taxon>
        <taxon>Bacilli</taxon>
        <taxon>Bacillales</taxon>
        <taxon>Bacillaceae</taxon>
        <taxon>Sutcliffiella</taxon>
    </lineage>
</organism>
<comment type="caution">
    <text evidence="2">The sequence shown here is derived from an EMBL/GenBank/DDBJ whole genome shotgun (WGS) entry which is preliminary data.</text>
</comment>
<evidence type="ECO:0000313" key="3">
    <source>
        <dbReference type="Proteomes" id="UP000789833"/>
    </source>
</evidence>
<gene>
    <name evidence="2" type="ORF">BACCIP111883_01429</name>
</gene>
<dbReference type="EMBL" id="CAKJTJ010000005">
    <property type="protein sequence ID" value="CAG9620660.1"/>
    <property type="molecule type" value="Genomic_DNA"/>
</dbReference>
<reference evidence="2 3" key="1">
    <citation type="submission" date="2021-10" db="EMBL/GenBank/DDBJ databases">
        <authorList>
            <person name="Criscuolo A."/>
        </authorList>
    </citation>
    <scope>NUCLEOTIDE SEQUENCE [LARGE SCALE GENOMIC DNA]</scope>
    <source>
        <strain evidence="3">CIP 111883</strain>
    </source>
</reference>
<name>A0ABM8YL54_9BACI</name>
<sequence length="161" mass="18522">MANYVSSLPGMERIVELVRFNKGILSAVENDYMQEIGVTTEFNGVKLTVDAIIVDNMQTLVFYTIESERDLENVIISEVELFKYNGNRISSYGVSAQAHEKITKEDKISGKLTLVYQEKMIIPETFILKLDLEEEDRKLLDEVEFPITVDFKKFDALKKEK</sequence>
<evidence type="ECO:0000313" key="2">
    <source>
        <dbReference type="EMBL" id="CAG9620660.1"/>
    </source>
</evidence>
<accession>A0ABM8YL54</accession>